<evidence type="ECO:0000256" key="7">
    <source>
        <dbReference type="ARBA" id="ARBA00023170"/>
    </source>
</evidence>
<evidence type="ECO:0000256" key="4">
    <source>
        <dbReference type="ARBA" id="ARBA00022989"/>
    </source>
</evidence>
<feature type="transmembrane region" description="Helical" evidence="10">
    <location>
        <begin position="43"/>
        <end position="66"/>
    </location>
</feature>
<dbReference type="InParanoid" id="A0A6P8IFG9"/>
<keyword evidence="5 9" id="KW-0297">G-protein coupled receptor</keyword>
<dbReference type="GeneID" id="116300666"/>
<comment type="subcellular location">
    <subcellularLocation>
        <location evidence="1">Cell membrane</location>
        <topology evidence="1">Multi-pass membrane protein</topology>
    </subcellularLocation>
</comment>
<keyword evidence="6 10" id="KW-0472">Membrane</keyword>
<dbReference type="Gene3D" id="1.20.1070.10">
    <property type="entry name" value="Rhodopsin 7-helix transmembrane proteins"/>
    <property type="match status" value="1"/>
</dbReference>
<dbReference type="GO" id="GO:0005886">
    <property type="term" value="C:plasma membrane"/>
    <property type="evidence" value="ECO:0007669"/>
    <property type="project" value="UniProtKB-SubCell"/>
</dbReference>
<dbReference type="OrthoDB" id="5963771at2759"/>
<proteinExistence type="inferred from homology"/>
<keyword evidence="3 9" id="KW-0812">Transmembrane</keyword>
<dbReference type="FunCoup" id="A0A6P8IFG9">
    <property type="interactions" value="552"/>
</dbReference>
<keyword evidence="2" id="KW-1003">Cell membrane</keyword>
<feature type="transmembrane region" description="Helical" evidence="10">
    <location>
        <begin position="78"/>
        <end position="99"/>
    </location>
</feature>
<dbReference type="GO" id="GO:0004930">
    <property type="term" value="F:G protein-coupled receptor activity"/>
    <property type="evidence" value="ECO:0007669"/>
    <property type="project" value="UniProtKB-KW"/>
</dbReference>
<feature type="transmembrane region" description="Helical" evidence="10">
    <location>
        <begin position="192"/>
        <end position="210"/>
    </location>
</feature>
<organism evidence="12 13">
    <name type="scientific">Actinia tenebrosa</name>
    <name type="common">Australian red waratah sea anemone</name>
    <dbReference type="NCBI Taxonomy" id="6105"/>
    <lineage>
        <taxon>Eukaryota</taxon>
        <taxon>Metazoa</taxon>
        <taxon>Cnidaria</taxon>
        <taxon>Anthozoa</taxon>
        <taxon>Hexacorallia</taxon>
        <taxon>Actiniaria</taxon>
        <taxon>Actiniidae</taxon>
        <taxon>Actinia</taxon>
    </lineage>
</organism>
<feature type="transmembrane region" description="Helical" evidence="10">
    <location>
        <begin position="119"/>
        <end position="140"/>
    </location>
</feature>
<reference evidence="13" key="1">
    <citation type="submission" date="2025-08" db="UniProtKB">
        <authorList>
            <consortium name="RefSeq"/>
        </authorList>
    </citation>
    <scope>IDENTIFICATION</scope>
    <source>
        <tissue evidence="13">Tentacle</tissue>
    </source>
</reference>
<dbReference type="PANTHER" id="PTHR24249">
    <property type="entry name" value="HISTAMINE RECEPTOR-RELATED G-PROTEIN COUPLED RECEPTOR"/>
    <property type="match status" value="1"/>
</dbReference>
<keyword evidence="12" id="KW-1185">Reference proteome</keyword>
<dbReference type="SMART" id="SM01381">
    <property type="entry name" value="7TM_GPCR_Srsx"/>
    <property type="match status" value="1"/>
</dbReference>
<evidence type="ECO:0000256" key="3">
    <source>
        <dbReference type="ARBA" id="ARBA00022692"/>
    </source>
</evidence>
<evidence type="ECO:0000256" key="9">
    <source>
        <dbReference type="RuleBase" id="RU000688"/>
    </source>
</evidence>
<feature type="transmembrane region" description="Helical" evidence="10">
    <location>
        <begin position="161"/>
        <end position="180"/>
    </location>
</feature>
<evidence type="ECO:0000256" key="1">
    <source>
        <dbReference type="ARBA" id="ARBA00004651"/>
    </source>
</evidence>
<dbReference type="PRINTS" id="PR00237">
    <property type="entry name" value="GPCRRHODOPSN"/>
</dbReference>
<keyword evidence="8 9" id="KW-0807">Transducer</keyword>
<feature type="transmembrane region" description="Helical" evidence="10">
    <location>
        <begin position="248"/>
        <end position="267"/>
    </location>
</feature>
<accession>A0A6P8IFG9</accession>
<dbReference type="InterPro" id="IPR000276">
    <property type="entry name" value="GPCR_Rhodpsn"/>
</dbReference>
<keyword evidence="7 9" id="KW-0675">Receptor</keyword>
<dbReference type="Pfam" id="PF00001">
    <property type="entry name" value="7tm_1"/>
    <property type="match status" value="1"/>
</dbReference>
<name>A0A6P8IFG9_ACTTE</name>
<evidence type="ECO:0000259" key="11">
    <source>
        <dbReference type="PROSITE" id="PS50262"/>
    </source>
</evidence>
<evidence type="ECO:0000256" key="10">
    <source>
        <dbReference type="SAM" id="Phobius"/>
    </source>
</evidence>
<keyword evidence="4 10" id="KW-1133">Transmembrane helix</keyword>
<dbReference type="PROSITE" id="PS50262">
    <property type="entry name" value="G_PROTEIN_RECEP_F1_2"/>
    <property type="match status" value="1"/>
</dbReference>
<dbReference type="KEGG" id="aten:116300666"/>
<evidence type="ECO:0000313" key="13">
    <source>
        <dbReference type="RefSeq" id="XP_031565437.1"/>
    </source>
</evidence>
<evidence type="ECO:0000313" key="12">
    <source>
        <dbReference type="Proteomes" id="UP000515163"/>
    </source>
</evidence>
<sequence>MDALKLGANNTTLGSTPQEYQQCFFLPEPEFNLVWSERYTTNLITALINFALIPFAITANLFVILAITKNNSLHTPSLMLLSCLAFSDFLIGLIVQPLYGTFRLMENTHLYVPCAFRVVYSESFWVCYGVSFVTLSALSCERYLGLRLHLRYGELVTTKGVLQVVIAIWIGDVLLTSLQWVGDGSFVRNLQIAIFILCLLVTCFAHFKIFRIIRRHQRQIIEQNSANQDSNASHSNSYLAQKKLAKNITYIVGFYLVFNMPVLIVQMHQFAGGTISSLNVFSWVETIAFAKSSVNPVICGWRNKEIRQGMAKILRKCLYLEARTSNHEDITEQRSQRDSHV</sequence>
<dbReference type="InterPro" id="IPR050569">
    <property type="entry name" value="TAAR"/>
</dbReference>
<feature type="domain" description="G-protein coupled receptors family 1 profile" evidence="11">
    <location>
        <begin position="59"/>
        <end position="299"/>
    </location>
</feature>
<dbReference type="Proteomes" id="UP000515163">
    <property type="component" value="Unplaced"/>
</dbReference>
<protein>
    <submittedName>
        <fullName evidence="13">Melanocyte-stimulating hormone receptor-like</fullName>
    </submittedName>
</protein>
<comment type="similarity">
    <text evidence="9">Belongs to the G-protein coupled receptor 1 family.</text>
</comment>
<dbReference type="CDD" id="cd00637">
    <property type="entry name" value="7tm_classA_rhodopsin-like"/>
    <property type="match status" value="1"/>
</dbReference>
<dbReference type="AlphaFoldDB" id="A0A6P8IFG9"/>
<dbReference type="SUPFAM" id="SSF81321">
    <property type="entry name" value="Family A G protein-coupled receptor-like"/>
    <property type="match status" value="1"/>
</dbReference>
<gene>
    <name evidence="13" type="primary">LOC116300666</name>
</gene>
<dbReference type="InterPro" id="IPR017452">
    <property type="entry name" value="GPCR_Rhodpsn_7TM"/>
</dbReference>
<evidence type="ECO:0000256" key="8">
    <source>
        <dbReference type="ARBA" id="ARBA00023224"/>
    </source>
</evidence>
<evidence type="ECO:0000256" key="6">
    <source>
        <dbReference type="ARBA" id="ARBA00023136"/>
    </source>
</evidence>
<dbReference type="PROSITE" id="PS00237">
    <property type="entry name" value="G_PROTEIN_RECEP_F1_1"/>
    <property type="match status" value="1"/>
</dbReference>
<dbReference type="PANTHER" id="PTHR24249:SF372">
    <property type="entry name" value="G-PROTEIN COUPLED RECEPTORS FAMILY 1 PROFILE DOMAIN-CONTAINING PROTEIN"/>
    <property type="match status" value="1"/>
</dbReference>
<evidence type="ECO:0000256" key="2">
    <source>
        <dbReference type="ARBA" id="ARBA00022475"/>
    </source>
</evidence>
<evidence type="ECO:0000256" key="5">
    <source>
        <dbReference type="ARBA" id="ARBA00023040"/>
    </source>
</evidence>
<dbReference type="RefSeq" id="XP_031565437.1">
    <property type="nucleotide sequence ID" value="XM_031709577.1"/>
</dbReference>